<evidence type="ECO:0000256" key="11">
    <source>
        <dbReference type="RuleBase" id="RU000488"/>
    </source>
</evidence>
<dbReference type="InterPro" id="IPR018108">
    <property type="entry name" value="MCP_transmembrane"/>
</dbReference>
<keyword evidence="3 11" id="KW-0813">Transport</keyword>
<evidence type="ECO:0000256" key="8">
    <source>
        <dbReference type="ARBA" id="ARBA00023128"/>
    </source>
</evidence>
<evidence type="ECO:0000256" key="6">
    <source>
        <dbReference type="ARBA" id="ARBA00022787"/>
    </source>
</evidence>
<dbReference type="AlphaFoldDB" id="A0A8R2GAY6"/>
<evidence type="ECO:0000313" key="12">
    <source>
        <dbReference type="EnsemblMetazoa" id="XP_012548833.1"/>
    </source>
</evidence>
<dbReference type="RefSeq" id="XP_062530645.1">
    <property type="nucleotide sequence ID" value="XM_062674661.1"/>
</dbReference>
<sequence length="409" mass="46179">MTIDCTIMAGFGDHSGYNRPFGLDPNRETNDLYDTRYQQIYGYHTPITEEFQGPPLVMDENPDEDNNAYITTAISVASLLTENLLSHPFIVLRRQCQVHNNLRNYHIVPYTLLPVVVRLHRRQDVTTLWKGIGSTCIVRGLNLAVEDAVAKGTGWPKEVNKCNSVLQFVQHIALKSLSLALITPFYSASLVETVQSDIASDKPALFDVFREGFVRILEWGTPSKGRMLPIWAIVLPTVALGVSKYISHITLRSLTARILRFQQRHRHELSDSYNYSKNVQNPLIEDINLKANIFSFITMEILFYPVETIIHRLHIQGTRTIIDNLDTGTSVTPILTGYEGFMDCYNTTIAREGISGLYKGFGALVLQLVAHISIIKLTTIVVTEITNLLKPVKSPTNSDDHTQQKYLFN</sequence>
<dbReference type="RefSeq" id="XP_012548833.1">
    <property type="nucleotide sequence ID" value="XM_012693379.3"/>
</dbReference>
<dbReference type="Gene3D" id="1.50.40.10">
    <property type="entry name" value="Mitochondrial carrier domain"/>
    <property type="match status" value="1"/>
</dbReference>
<dbReference type="KEGG" id="bmor:101743465"/>
<dbReference type="SUPFAM" id="SSF103506">
    <property type="entry name" value="Mitochondrial carrier"/>
    <property type="match status" value="1"/>
</dbReference>
<keyword evidence="6" id="KW-1000">Mitochondrion outer membrane</keyword>
<organism evidence="12 13">
    <name type="scientific">Bombyx mori</name>
    <name type="common">Silk moth</name>
    <dbReference type="NCBI Taxonomy" id="7091"/>
    <lineage>
        <taxon>Eukaryota</taxon>
        <taxon>Metazoa</taxon>
        <taxon>Ecdysozoa</taxon>
        <taxon>Arthropoda</taxon>
        <taxon>Hexapoda</taxon>
        <taxon>Insecta</taxon>
        <taxon>Pterygota</taxon>
        <taxon>Neoptera</taxon>
        <taxon>Endopterygota</taxon>
        <taxon>Lepidoptera</taxon>
        <taxon>Glossata</taxon>
        <taxon>Ditrysia</taxon>
        <taxon>Bombycoidea</taxon>
        <taxon>Bombycidae</taxon>
        <taxon>Bombycinae</taxon>
        <taxon>Bombyx</taxon>
    </lineage>
</organism>
<name>A0A8R2GAY6_BOMMO</name>
<evidence type="ECO:0008006" key="14">
    <source>
        <dbReference type="Google" id="ProtNLM"/>
    </source>
</evidence>
<evidence type="ECO:0000256" key="4">
    <source>
        <dbReference type="ARBA" id="ARBA00022692"/>
    </source>
</evidence>
<evidence type="ECO:0000256" key="7">
    <source>
        <dbReference type="ARBA" id="ARBA00022989"/>
    </source>
</evidence>
<dbReference type="InterPro" id="IPR039158">
    <property type="entry name" value="SLC25A46"/>
</dbReference>
<feature type="repeat" description="Solcar" evidence="10">
    <location>
        <begin position="286"/>
        <end position="385"/>
    </location>
</feature>
<keyword evidence="13" id="KW-1185">Reference proteome</keyword>
<reference evidence="13" key="1">
    <citation type="journal article" date="2008" name="Insect Biochem. Mol. Biol.">
        <title>The genome of a lepidopteran model insect, the silkworm Bombyx mori.</title>
        <authorList>
            <consortium name="International Silkworm Genome Consortium"/>
        </authorList>
    </citation>
    <scope>NUCLEOTIDE SEQUENCE [LARGE SCALE GENOMIC DNA]</scope>
    <source>
        <strain evidence="13">p50T</strain>
    </source>
</reference>
<keyword evidence="8" id="KW-0496">Mitochondrion</keyword>
<keyword evidence="5" id="KW-0677">Repeat</keyword>
<dbReference type="PROSITE" id="PS50920">
    <property type="entry name" value="SOLCAR"/>
    <property type="match status" value="1"/>
</dbReference>
<evidence type="ECO:0000256" key="2">
    <source>
        <dbReference type="ARBA" id="ARBA00006375"/>
    </source>
</evidence>
<keyword evidence="4 10" id="KW-0812">Transmembrane</keyword>
<dbReference type="OrthoDB" id="2403262at2759"/>
<keyword evidence="9 10" id="KW-0472">Membrane</keyword>
<dbReference type="EnsemblMetazoa" id="XM_012693379.2">
    <property type="protein sequence ID" value="XP_012548833.1"/>
    <property type="gene ID" value="LOC101743465"/>
</dbReference>
<evidence type="ECO:0000256" key="9">
    <source>
        <dbReference type="ARBA" id="ARBA00023136"/>
    </source>
</evidence>
<evidence type="ECO:0000256" key="10">
    <source>
        <dbReference type="PROSITE-ProRule" id="PRU00282"/>
    </source>
</evidence>
<dbReference type="InterPro" id="IPR023395">
    <property type="entry name" value="MCP_dom_sf"/>
</dbReference>
<dbReference type="PANTHER" id="PTHR21252:SF2">
    <property type="entry name" value="MITOCHONDRIAL OUTER MEMBRANE PROTEIN SLC25A46"/>
    <property type="match status" value="1"/>
</dbReference>
<keyword evidence="7" id="KW-1133">Transmembrane helix</keyword>
<dbReference type="PANTHER" id="PTHR21252">
    <property type="entry name" value="TB1 PROTEIN-RELATED"/>
    <property type="match status" value="1"/>
</dbReference>
<comment type="similarity">
    <text evidence="2 11">Belongs to the mitochondrial carrier (TC 2.A.29) family.</text>
</comment>
<dbReference type="GeneID" id="101743465"/>
<evidence type="ECO:0000256" key="3">
    <source>
        <dbReference type="ARBA" id="ARBA00022448"/>
    </source>
</evidence>
<dbReference type="GO" id="GO:0005741">
    <property type="term" value="C:mitochondrial outer membrane"/>
    <property type="evidence" value="ECO:0007669"/>
    <property type="project" value="UniProtKB-SubCell"/>
</dbReference>
<reference evidence="12" key="2">
    <citation type="submission" date="2022-06" db="UniProtKB">
        <authorList>
            <consortium name="EnsemblMetazoa"/>
        </authorList>
    </citation>
    <scope>IDENTIFICATION</scope>
    <source>
        <strain evidence="12">p50T (Dazao)</strain>
    </source>
</reference>
<evidence type="ECO:0000313" key="13">
    <source>
        <dbReference type="Proteomes" id="UP000005204"/>
    </source>
</evidence>
<evidence type="ECO:0000256" key="1">
    <source>
        <dbReference type="ARBA" id="ARBA00004374"/>
    </source>
</evidence>
<comment type="subcellular location">
    <subcellularLocation>
        <location evidence="1">Mitochondrion outer membrane</location>
        <topology evidence="1">Multi-pass membrane protein</topology>
    </subcellularLocation>
</comment>
<dbReference type="Pfam" id="PF00153">
    <property type="entry name" value="Mito_carr"/>
    <property type="match status" value="1"/>
</dbReference>
<accession>A0A8R2GAY6</accession>
<proteinExistence type="inferred from homology"/>
<protein>
    <recommendedName>
        <fullName evidence="14">Solute carrier family 25 member 46</fullName>
    </recommendedName>
</protein>
<dbReference type="GO" id="GO:0090149">
    <property type="term" value="P:mitochondrial membrane fission"/>
    <property type="evidence" value="ECO:0007669"/>
    <property type="project" value="InterPro"/>
</dbReference>
<evidence type="ECO:0000256" key="5">
    <source>
        <dbReference type="ARBA" id="ARBA00022737"/>
    </source>
</evidence>
<dbReference type="Proteomes" id="UP000005204">
    <property type="component" value="Unassembled WGS sequence"/>
</dbReference>